<reference evidence="19" key="1">
    <citation type="submission" date="2025-08" db="UniProtKB">
        <authorList>
            <consortium name="RefSeq"/>
        </authorList>
    </citation>
    <scope>IDENTIFICATION</scope>
</reference>
<dbReference type="FunFam" id="2.30.30.140:FF:000018">
    <property type="entry name" value="Serine/threonine-protein kinase 31"/>
    <property type="match status" value="1"/>
</dbReference>
<keyword evidence="2" id="KW-0217">Developmental protein</keyword>
<evidence type="ECO:0000256" key="11">
    <source>
        <dbReference type="ARBA" id="ARBA00060128"/>
    </source>
</evidence>
<evidence type="ECO:0000259" key="17">
    <source>
        <dbReference type="PROSITE" id="PS50865"/>
    </source>
</evidence>
<dbReference type="FunFam" id="2.30.30.140:FF:000048">
    <property type="entry name" value="Tudor domain containing 1"/>
    <property type="match status" value="1"/>
</dbReference>
<dbReference type="RefSeq" id="XP_007469676.1">
    <property type="nucleotide sequence ID" value="XM_007469614.1"/>
</dbReference>
<dbReference type="GO" id="GO:0030154">
    <property type="term" value="P:cell differentiation"/>
    <property type="evidence" value="ECO:0007669"/>
    <property type="project" value="UniProtKB-KW"/>
</dbReference>
<dbReference type="PROSITE" id="PS01360">
    <property type="entry name" value="ZF_MYND_1"/>
    <property type="match status" value="1"/>
</dbReference>
<dbReference type="InterPro" id="IPR035437">
    <property type="entry name" value="SNase_OB-fold_sf"/>
</dbReference>
<feature type="compositionally biased region" description="Low complexity" evidence="15">
    <location>
        <begin position="62"/>
        <end position="75"/>
    </location>
</feature>
<proteinExistence type="inferred from homology"/>
<keyword evidence="3" id="KW-0963">Cytoplasm</keyword>
<dbReference type="GO" id="GO:0005737">
    <property type="term" value="C:cytoplasm"/>
    <property type="evidence" value="ECO:0007669"/>
    <property type="project" value="UniProtKB-SubCell"/>
</dbReference>
<evidence type="ECO:0000256" key="2">
    <source>
        <dbReference type="ARBA" id="ARBA00022473"/>
    </source>
</evidence>
<dbReference type="SMART" id="SM00333">
    <property type="entry name" value="TUDOR"/>
    <property type="match status" value="2"/>
</dbReference>
<evidence type="ECO:0000256" key="13">
    <source>
        <dbReference type="ARBA" id="ARBA00067143"/>
    </source>
</evidence>
<evidence type="ECO:0000259" key="16">
    <source>
        <dbReference type="PROSITE" id="PS50304"/>
    </source>
</evidence>
<dbReference type="GO" id="GO:0051321">
    <property type="term" value="P:meiotic cell cycle"/>
    <property type="evidence" value="ECO:0007669"/>
    <property type="project" value="UniProtKB-KW"/>
</dbReference>
<feature type="domain" description="Tudor" evidence="16">
    <location>
        <begin position="856"/>
        <end position="914"/>
    </location>
</feature>
<comment type="function">
    <text evidence="11">Plays a central role during spermatogenesis by participating in the repression transposable elements and preventing their mobilization, which is essential for the germline integrity. Acts via the piRNA metabolic process, which mediates the repression of transposable elements during meiosis by forming complexes composed of piRNAs and Piwi proteins and governs the methylation and subsequent repression of transposons. Required for the localization of Piwi proteins to the meiotic nuage. Involved in the piRNA metabolic process by ensuring the entry of correct transcripts into the normal piRNA pool and limiting the entry of cellular transcripts into the piRNA pathway. May act by allowing the recruitment of piRNA biogenesis or loading factors that ensure the correct entry of transcripts and piRNAs into Piwi proteins.</text>
</comment>
<keyword evidence="18" id="KW-1185">Reference proteome</keyword>
<evidence type="ECO:0000256" key="8">
    <source>
        <dbReference type="ARBA" id="ARBA00022833"/>
    </source>
</evidence>
<feature type="region of interest" description="Disordered" evidence="15">
    <location>
        <begin position="1"/>
        <end position="118"/>
    </location>
</feature>
<dbReference type="InParanoid" id="A0A340Y7N9"/>
<dbReference type="GeneID" id="103080914"/>
<feature type="compositionally biased region" description="Polar residues" evidence="15">
    <location>
        <begin position="51"/>
        <end position="61"/>
    </location>
</feature>
<evidence type="ECO:0000256" key="12">
    <source>
        <dbReference type="ARBA" id="ARBA00060949"/>
    </source>
</evidence>
<evidence type="ECO:0000256" key="15">
    <source>
        <dbReference type="SAM" id="MobiDB-lite"/>
    </source>
</evidence>
<dbReference type="Proteomes" id="UP000265300">
    <property type="component" value="Unplaced"/>
</dbReference>
<dbReference type="Pfam" id="PF01753">
    <property type="entry name" value="zf-MYND"/>
    <property type="match status" value="1"/>
</dbReference>
<dbReference type="InterPro" id="IPR047376">
    <property type="entry name" value="Tudor_TDRD1_rpt1"/>
</dbReference>
<gene>
    <name evidence="19" type="primary">TDRD1</name>
</gene>
<comment type="subcellular location">
    <subcellularLocation>
        <location evidence="1">Cytoplasm</location>
    </subcellularLocation>
</comment>
<sequence length="1046" mass="116782">MTEPFNFEENESKLPPHESLRSPGGPPNHPNFRLKSPENGNKKKHFLLCEQTKQYLASQEDNSVSSNSNGISGEEAGSKGDRTMLPTGNSVSPLNVGNNSPPKEVNSKTSNNVSPAKSKKVHKLVESSLSINDPALFSSLGPPLRSTTCHRCGLFGPLRCSQCKQTYYCSVACQRRDWAAHSIVCKPVQQNFHKLEDNKSPFETKNEVKKESDCPLGVTKEIAICADKIMFSDLRSLQLRKTMEIKGIVTEFKHPGDFYVQLHSSEVLEYMNQLSASLKETYANKAREEDYIPVKGEVCVAKYTVDQTWNRVIIQDVDVLQKKAQVLHIDYGNEEIIPVNRIHQLSRKIDLFPPCAIKCFVANVIPAEGNWSNDCIKSIKSLLMEQYCSLKIVDILKEEVISFAVDVMLTSSGKFLDHVLIEMGYGLKPKGQNSKKQSADSSDLEDVRKITAENKIVVDRSGLIPKVLTLNVGDEFCGVVAHIQTPEDFFCQRLQSGHKLAELQASLNAYCSQVSPRSDFYPTIGDICCAQFSGVKPSLGIWTPEAIYLMRKVVQNKMITVKVVDKLENSSLVELMDRSVRPHISVTKVLIDAGFAVGDKGVVTDKPSDVKEASVPSGVEAEISLLKWTWVELAVDQTVDVVVCVMYSPGEFYCHVLKEDALKKLSDLNKLVAEYCQQKLPNNFKAEVGQPCCAFYVDIQPRNKHWTREAIARFQTCVTGIKLQARVVEITENGVGVELTDLSTSYPRIITDVLIEEHLVLKASSPCKDLVKNSPVNKRGLQIDAPWLQATSSAEQWRTIELPVNKTVQASILEIVNPNLFYALPNEMPEDQEKLCVLTAKLLEYCSAQKSRSAYRPKIGDACCARYTGDDFWYRAIVLGTSAADVKVLYADYGNIETLPLCRVQPISASHLELPFQIIKCSLEGPMELNGSCSQLIIELLKNLMLNQNVMLSVKGFIKNVHTVSVEKCSENGTMNIADKLVMYGLAKNITSKKQSALNKEKVNRMNCCCTELQKQVEKHEQILLFLLNNPTNQNKFTEMKKLLKS</sequence>
<organism evidence="18 19">
    <name type="scientific">Lipotes vexillifer</name>
    <name type="common">Yangtze river dolphin</name>
    <dbReference type="NCBI Taxonomy" id="118797"/>
    <lineage>
        <taxon>Eukaryota</taxon>
        <taxon>Metazoa</taxon>
        <taxon>Chordata</taxon>
        <taxon>Craniata</taxon>
        <taxon>Vertebrata</taxon>
        <taxon>Euteleostomi</taxon>
        <taxon>Mammalia</taxon>
        <taxon>Eutheria</taxon>
        <taxon>Laurasiatheria</taxon>
        <taxon>Artiodactyla</taxon>
        <taxon>Whippomorpha</taxon>
        <taxon>Cetacea</taxon>
        <taxon>Odontoceti</taxon>
        <taxon>Lipotidae</taxon>
        <taxon>Lipotes</taxon>
    </lineage>
</organism>
<dbReference type="Gene3D" id="6.10.140.2220">
    <property type="match status" value="1"/>
</dbReference>
<dbReference type="FunFam" id="6.10.140.2220:FF:000011">
    <property type="entry name" value="Tudor domain containing 1"/>
    <property type="match status" value="1"/>
</dbReference>
<dbReference type="PANTHER" id="PTHR22948">
    <property type="entry name" value="TUDOR DOMAIN CONTAINING PROTEIN"/>
    <property type="match status" value="1"/>
</dbReference>
<evidence type="ECO:0000256" key="10">
    <source>
        <dbReference type="ARBA" id="ARBA00023254"/>
    </source>
</evidence>
<dbReference type="Gene3D" id="2.30.30.140">
    <property type="match status" value="2"/>
</dbReference>
<evidence type="ECO:0000256" key="1">
    <source>
        <dbReference type="ARBA" id="ARBA00004496"/>
    </source>
</evidence>
<dbReference type="SUPFAM" id="SSF63748">
    <property type="entry name" value="Tudor/PWWP/MBT"/>
    <property type="match status" value="2"/>
</dbReference>
<dbReference type="CDD" id="cd20411">
    <property type="entry name" value="Tudor_TDRD1_rpt4"/>
    <property type="match status" value="1"/>
</dbReference>
<evidence type="ECO:0000256" key="7">
    <source>
        <dbReference type="ARBA" id="ARBA00022782"/>
    </source>
</evidence>
<dbReference type="CDD" id="cd20408">
    <property type="entry name" value="Tudor_TDRD1_rpt1"/>
    <property type="match status" value="1"/>
</dbReference>
<evidence type="ECO:0000256" key="4">
    <source>
        <dbReference type="ARBA" id="ARBA00022723"/>
    </source>
</evidence>
<dbReference type="STRING" id="118797.A0A340Y7N9"/>
<dbReference type="PROSITE" id="PS50304">
    <property type="entry name" value="TUDOR"/>
    <property type="match status" value="2"/>
</dbReference>
<dbReference type="InterPro" id="IPR002999">
    <property type="entry name" value="Tudor"/>
</dbReference>
<evidence type="ECO:0000313" key="19">
    <source>
        <dbReference type="RefSeq" id="XP_007469676.1"/>
    </source>
</evidence>
<keyword evidence="8" id="KW-0862">Zinc</keyword>
<keyword evidence="4" id="KW-0479">Metal-binding</keyword>
<keyword evidence="10" id="KW-0469">Meiosis</keyword>
<dbReference type="CTD" id="56165"/>
<dbReference type="InterPro" id="IPR002893">
    <property type="entry name" value="Znf_MYND"/>
</dbReference>
<dbReference type="GO" id="GO:0031047">
    <property type="term" value="P:regulatory ncRNA-mediated gene silencing"/>
    <property type="evidence" value="ECO:0007669"/>
    <property type="project" value="UniProtKB-KW"/>
</dbReference>
<dbReference type="Gene3D" id="2.40.50.90">
    <property type="match status" value="4"/>
</dbReference>
<accession>A0A340Y7N9</accession>
<evidence type="ECO:0000256" key="9">
    <source>
        <dbReference type="ARBA" id="ARBA00023158"/>
    </source>
</evidence>
<dbReference type="GO" id="GO:0008270">
    <property type="term" value="F:zinc ion binding"/>
    <property type="evidence" value="ECO:0007669"/>
    <property type="project" value="UniProtKB-KW"/>
</dbReference>
<dbReference type="PANTHER" id="PTHR22948:SF29">
    <property type="entry name" value="FI02030P-RELATED"/>
    <property type="match status" value="1"/>
</dbReference>
<dbReference type="SUPFAM" id="SSF144232">
    <property type="entry name" value="HIT/MYND zinc finger-like"/>
    <property type="match status" value="1"/>
</dbReference>
<dbReference type="KEGG" id="lve:103080914"/>
<dbReference type="Pfam" id="PF00567">
    <property type="entry name" value="TUDOR"/>
    <property type="match status" value="4"/>
</dbReference>
<evidence type="ECO:0000256" key="5">
    <source>
        <dbReference type="ARBA" id="ARBA00022737"/>
    </source>
</evidence>
<evidence type="ECO:0000313" key="18">
    <source>
        <dbReference type="Proteomes" id="UP000265300"/>
    </source>
</evidence>
<feature type="compositionally biased region" description="Basic and acidic residues" evidence="15">
    <location>
        <begin position="10"/>
        <end position="20"/>
    </location>
</feature>
<keyword evidence="6 14" id="KW-0863">Zinc-finger</keyword>
<feature type="domain" description="Tudor" evidence="16">
    <location>
        <begin position="292"/>
        <end position="352"/>
    </location>
</feature>
<dbReference type="PROSITE" id="PS50865">
    <property type="entry name" value="ZF_MYND_2"/>
    <property type="match status" value="1"/>
</dbReference>
<comment type="similarity">
    <text evidence="12">Belongs to the TDRD1 family.</text>
</comment>
<dbReference type="OrthoDB" id="341421at2759"/>
<evidence type="ECO:0000256" key="6">
    <source>
        <dbReference type="ARBA" id="ARBA00022771"/>
    </source>
</evidence>
<name>A0A340Y7N9_LIPVE</name>
<evidence type="ECO:0000256" key="14">
    <source>
        <dbReference type="PROSITE-ProRule" id="PRU00134"/>
    </source>
</evidence>
<dbReference type="InterPro" id="IPR050621">
    <property type="entry name" value="Tudor_domain_containing"/>
</dbReference>
<evidence type="ECO:0000256" key="3">
    <source>
        <dbReference type="ARBA" id="ARBA00022490"/>
    </source>
</evidence>
<feature type="domain" description="MYND-type" evidence="17">
    <location>
        <begin position="149"/>
        <end position="185"/>
    </location>
</feature>
<keyword evidence="9" id="KW-0943">RNA-mediated gene silencing</keyword>
<dbReference type="AlphaFoldDB" id="A0A340Y7N9"/>
<keyword evidence="7" id="KW-0221">Differentiation</keyword>
<protein>
    <recommendedName>
        <fullName evidence="13">Tudor domain-containing protein 1</fullName>
    </recommendedName>
</protein>
<feature type="compositionally biased region" description="Polar residues" evidence="15">
    <location>
        <begin position="86"/>
        <end position="115"/>
    </location>
</feature>
<keyword evidence="5" id="KW-0677">Repeat</keyword>
<dbReference type="FunCoup" id="A0A340Y7N9">
    <property type="interactions" value="89"/>
</dbReference>